<dbReference type="VEuPathDB" id="MicrosporidiaDB:H312_01704"/>
<evidence type="ECO:0000313" key="1">
    <source>
        <dbReference type="EMBL" id="KCZ80876.1"/>
    </source>
</evidence>
<dbReference type="AlphaFoldDB" id="A0A059F1L8"/>
<feature type="non-terminal residue" evidence="1">
    <location>
        <position position="398"/>
    </location>
</feature>
<dbReference type="OrthoDB" id="2187652at2759"/>
<accession>A0A059F1L8</accession>
<sequence>MGFKNYSKFKISFNENKVYNSGIQSLFLRHLRGGQSHILNSICTPNPTTKPHYDKNQPTQLEKPTIIQFEHVLEGTDLKVKRELQVPSTIEEDILKFSEDFRTLAQCCDWDENRSFKILRGILSPQLFQIIVGKTTSEDILAELLSKKYPISDKHLYNKKLLELRQEDYIYINDYANAITEILKRYSLCYKMSRREVENKYNEIFLYGLDKECLMKFTLEGIHEPADFVSKISKIEEMIIEYSSNNQIKQPRPIEQNKEQKSMLKFCPYHKSTGHDKSECLVLKHRKEEGKNNKTSTFKKNISIIREKETIKYPIINVKLTEEEINAECLLDSGSCKSFINQDFCINNNIKIDNIKEFEVKLADETPVVINKSCLVPISFKNTSPGINCKLYVINNLS</sequence>
<name>A0A059F1L8_9MICR</name>
<organism evidence="1 2">
    <name type="scientific">Anncaliia algerae PRA339</name>
    <dbReference type="NCBI Taxonomy" id="1288291"/>
    <lineage>
        <taxon>Eukaryota</taxon>
        <taxon>Fungi</taxon>
        <taxon>Fungi incertae sedis</taxon>
        <taxon>Microsporidia</taxon>
        <taxon>Tubulinosematoidea</taxon>
        <taxon>Tubulinosematidae</taxon>
        <taxon>Anncaliia</taxon>
    </lineage>
</organism>
<evidence type="ECO:0000313" key="2">
    <source>
        <dbReference type="Proteomes" id="UP000030655"/>
    </source>
</evidence>
<dbReference type="EMBL" id="KK365159">
    <property type="protein sequence ID" value="KCZ80876.1"/>
    <property type="molecule type" value="Genomic_DNA"/>
</dbReference>
<dbReference type="Proteomes" id="UP000030655">
    <property type="component" value="Unassembled WGS sequence"/>
</dbReference>
<protein>
    <recommendedName>
        <fullName evidence="3">Retrotransposon gag domain-containing protein</fullName>
    </recommendedName>
</protein>
<gene>
    <name evidence="1" type="ORF">H312_01704</name>
</gene>
<dbReference type="CDD" id="cd00303">
    <property type="entry name" value="retropepsin_like"/>
    <property type="match status" value="1"/>
</dbReference>
<dbReference type="HOGENOM" id="CLU_848750_0_0_1"/>
<reference evidence="1 2" key="2">
    <citation type="submission" date="2014-03" db="EMBL/GenBank/DDBJ databases">
        <title>The Genome Sequence of Anncaliia algerae insect isolate PRA339.</title>
        <authorList>
            <consortium name="The Broad Institute Genome Sequencing Platform"/>
            <consortium name="The Broad Institute Genome Sequencing Center for Infectious Disease"/>
            <person name="Cuomo C."/>
            <person name="Becnel J."/>
            <person name="Sanscrainte N."/>
            <person name="Walker B."/>
            <person name="Young S.K."/>
            <person name="Zeng Q."/>
            <person name="Gargeya S."/>
            <person name="Fitzgerald M."/>
            <person name="Haas B."/>
            <person name="Abouelleil A."/>
            <person name="Alvarado L."/>
            <person name="Arachchi H.M."/>
            <person name="Berlin A.M."/>
            <person name="Chapman S.B."/>
            <person name="Dewar J."/>
            <person name="Goldberg J."/>
            <person name="Griggs A."/>
            <person name="Gujja S."/>
            <person name="Hansen M."/>
            <person name="Howarth C."/>
            <person name="Imamovic A."/>
            <person name="Larimer J."/>
            <person name="McCowan C."/>
            <person name="Murphy C."/>
            <person name="Neiman D."/>
            <person name="Pearson M."/>
            <person name="Priest M."/>
            <person name="Roberts A."/>
            <person name="Saif S."/>
            <person name="Shea T."/>
            <person name="Sisk P."/>
            <person name="Sykes S."/>
            <person name="Wortman J."/>
            <person name="Nusbaum C."/>
            <person name="Birren B."/>
        </authorList>
    </citation>
    <scope>NUCLEOTIDE SEQUENCE [LARGE SCALE GENOMIC DNA]</scope>
    <source>
        <strain evidence="1 2">PRA339</strain>
    </source>
</reference>
<reference evidence="2" key="1">
    <citation type="submission" date="2013-02" db="EMBL/GenBank/DDBJ databases">
        <authorList>
            <consortium name="The Broad Institute Genome Sequencing Platform"/>
            <person name="Cuomo C."/>
            <person name="Becnel J."/>
            <person name="Sanscrainte N."/>
            <person name="Walker B."/>
            <person name="Young S.K."/>
            <person name="Zeng Q."/>
            <person name="Gargeya S."/>
            <person name="Fitzgerald M."/>
            <person name="Haas B."/>
            <person name="Abouelleil A."/>
            <person name="Alvarado L."/>
            <person name="Arachchi H.M."/>
            <person name="Berlin A.M."/>
            <person name="Chapman S.B."/>
            <person name="Dewar J."/>
            <person name="Goldberg J."/>
            <person name="Griggs A."/>
            <person name="Gujja S."/>
            <person name="Hansen M."/>
            <person name="Howarth C."/>
            <person name="Imamovic A."/>
            <person name="Larimer J."/>
            <person name="McCowan C."/>
            <person name="Murphy C."/>
            <person name="Neiman D."/>
            <person name="Pearson M."/>
            <person name="Priest M."/>
            <person name="Roberts A."/>
            <person name="Saif S."/>
            <person name="Shea T."/>
            <person name="Sisk P."/>
            <person name="Sykes S."/>
            <person name="Wortman J."/>
            <person name="Nusbaum C."/>
            <person name="Birren B."/>
        </authorList>
    </citation>
    <scope>NUCLEOTIDE SEQUENCE [LARGE SCALE GENOMIC DNA]</scope>
    <source>
        <strain evidence="2">PRA339</strain>
    </source>
</reference>
<evidence type="ECO:0008006" key="3">
    <source>
        <dbReference type="Google" id="ProtNLM"/>
    </source>
</evidence>
<proteinExistence type="predicted"/>
<keyword evidence="2" id="KW-1185">Reference proteome</keyword>